<evidence type="ECO:0000259" key="7">
    <source>
        <dbReference type="Pfam" id="PF17827"/>
    </source>
</evidence>
<dbReference type="InterPro" id="IPR040758">
    <property type="entry name" value="PrmC_N"/>
</dbReference>
<dbReference type="Pfam" id="PF05175">
    <property type="entry name" value="MTS"/>
    <property type="match status" value="1"/>
</dbReference>
<feature type="binding site" evidence="5">
    <location>
        <begin position="133"/>
        <end position="137"/>
    </location>
    <ligand>
        <name>S-adenosyl-L-methionine</name>
        <dbReference type="ChEBI" id="CHEBI:59789"/>
    </ligand>
</feature>
<dbReference type="CDD" id="cd02440">
    <property type="entry name" value="AdoMet_MTases"/>
    <property type="match status" value="1"/>
</dbReference>
<dbReference type="EMBL" id="SNVJ01000001">
    <property type="protein sequence ID" value="MXP61732.1"/>
    <property type="molecule type" value="Genomic_DNA"/>
</dbReference>
<gene>
    <name evidence="5 8" type="primary">prmC</name>
    <name evidence="8" type="ORF">E0493_00020</name>
</gene>
<keyword evidence="2 5" id="KW-0808">Transferase</keyword>
<dbReference type="InterPro" id="IPR019874">
    <property type="entry name" value="RF_methyltr_PrmC"/>
</dbReference>
<evidence type="ECO:0000256" key="1">
    <source>
        <dbReference type="ARBA" id="ARBA00022603"/>
    </source>
</evidence>
<comment type="catalytic activity">
    <reaction evidence="4 5">
        <text>L-glutaminyl-[peptide chain release factor] + S-adenosyl-L-methionine = N(5)-methyl-L-glutaminyl-[peptide chain release factor] + S-adenosyl-L-homocysteine + H(+)</text>
        <dbReference type="Rhea" id="RHEA:42896"/>
        <dbReference type="Rhea" id="RHEA-COMP:10271"/>
        <dbReference type="Rhea" id="RHEA-COMP:10272"/>
        <dbReference type="ChEBI" id="CHEBI:15378"/>
        <dbReference type="ChEBI" id="CHEBI:30011"/>
        <dbReference type="ChEBI" id="CHEBI:57856"/>
        <dbReference type="ChEBI" id="CHEBI:59789"/>
        <dbReference type="ChEBI" id="CHEBI:61891"/>
        <dbReference type="EC" id="2.1.1.297"/>
    </reaction>
</comment>
<comment type="caution">
    <text evidence="8">The sequence shown here is derived from an EMBL/GenBank/DDBJ whole genome shotgun (WGS) entry which is preliminary data.</text>
</comment>
<dbReference type="EC" id="2.1.1.297" evidence="5"/>
<organism evidence="8 9">
    <name type="scientific">Teichococcus coralli</name>
    <dbReference type="NCBI Taxonomy" id="2545983"/>
    <lineage>
        <taxon>Bacteria</taxon>
        <taxon>Pseudomonadati</taxon>
        <taxon>Pseudomonadota</taxon>
        <taxon>Alphaproteobacteria</taxon>
        <taxon>Acetobacterales</taxon>
        <taxon>Roseomonadaceae</taxon>
        <taxon>Roseomonas</taxon>
    </lineage>
</organism>
<accession>A0A845B8K0</accession>
<feature type="binding site" evidence="5">
    <location>
        <position position="185"/>
    </location>
    <ligand>
        <name>S-adenosyl-L-methionine</name>
        <dbReference type="ChEBI" id="CHEBI:59789"/>
    </ligand>
</feature>
<dbReference type="GO" id="GO:0032259">
    <property type="term" value="P:methylation"/>
    <property type="evidence" value="ECO:0007669"/>
    <property type="project" value="UniProtKB-KW"/>
</dbReference>
<protein>
    <recommendedName>
        <fullName evidence="5">Release factor glutamine methyltransferase</fullName>
        <shortName evidence="5">RF MTase</shortName>
        <ecNumber evidence="5">2.1.1.297</ecNumber>
    </recommendedName>
    <alternativeName>
        <fullName evidence="5">N5-glutamine methyltransferase PrmC</fullName>
    </alternativeName>
    <alternativeName>
        <fullName evidence="5">Protein-(glutamine-N5) MTase PrmC</fullName>
    </alternativeName>
    <alternativeName>
        <fullName evidence="5">Protein-glutamine N-methyltransferase PrmC</fullName>
    </alternativeName>
</protein>
<comment type="similarity">
    <text evidence="5">Belongs to the protein N5-glutamine methyltransferase family. PrmC subfamily.</text>
</comment>
<evidence type="ECO:0000256" key="3">
    <source>
        <dbReference type="ARBA" id="ARBA00022691"/>
    </source>
</evidence>
<dbReference type="InterPro" id="IPR002052">
    <property type="entry name" value="DNA_methylase_N6_adenine_CS"/>
</dbReference>
<feature type="binding site" evidence="5">
    <location>
        <position position="199"/>
    </location>
    <ligand>
        <name>S-adenosyl-L-methionine</name>
        <dbReference type="ChEBI" id="CHEBI:59789"/>
    </ligand>
</feature>
<dbReference type="PANTHER" id="PTHR18895">
    <property type="entry name" value="HEMK METHYLTRANSFERASE"/>
    <property type="match status" value="1"/>
</dbReference>
<feature type="domain" description="Methyltransferase small" evidence="6">
    <location>
        <begin position="120"/>
        <end position="202"/>
    </location>
</feature>
<dbReference type="InterPro" id="IPR029063">
    <property type="entry name" value="SAM-dependent_MTases_sf"/>
</dbReference>
<evidence type="ECO:0000256" key="5">
    <source>
        <dbReference type="HAMAP-Rule" id="MF_02126"/>
    </source>
</evidence>
<keyword evidence="3 5" id="KW-0949">S-adenosyl-L-methionine</keyword>
<dbReference type="Pfam" id="PF17827">
    <property type="entry name" value="PrmC_N"/>
    <property type="match status" value="1"/>
</dbReference>
<dbReference type="Gene3D" id="1.10.8.10">
    <property type="entry name" value="DNA helicase RuvA subunit, C-terminal domain"/>
    <property type="match status" value="1"/>
</dbReference>
<keyword evidence="1 5" id="KW-0489">Methyltransferase</keyword>
<dbReference type="AlphaFoldDB" id="A0A845B8K0"/>
<dbReference type="OrthoDB" id="9800643at2"/>
<dbReference type="GO" id="GO:0003676">
    <property type="term" value="F:nucleic acid binding"/>
    <property type="evidence" value="ECO:0007669"/>
    <property type="project" value="InterPro"/>
</dbReference>
<dbReference type="RefSeq" id="WP_160934864.1">
    <property type="nucleotide sequence ID" value="NZ_SNVJ01000001.1"/>
</dbReference>
<feature type="binding site" evidence="5">
    <location>
        <position position="156"/>
    </location>
    <ligand>
        <name>S-adenosyl-L-methionine</name>
        <dbReference type="ChEBI" id="CHEBI:59789"/>
    </ligand>
</feature>
<dbReference type="InterPro" id="IPR050320">
    <property type="entry name" value="N5-glutamine_MTase"/>
</dbReference>
<dbReference type="InterPro" id="IPR004556">
    <property type="entry name" value="HemK-like"/>
</dbReference>
<dbReference type="PROSITE" id="PS00092">
    <property type="entry name" value="N6_MTASE"/>
    <property type="match status" value="1"/>
</dbReference>
<dbReference type="InterPro" id="IPR007848">
    <property type="entry name" value="Small_mtfrase_dom"/>
</dbReference>
<dbReference type="PANTHER" id="PTHR18895:SF74">
    <property type="entry name" value="MTRF1L RELEASE FACTOR GLUTAMINE METHYLTRANSFERASE"/>
    <property type="match status" value="1"/>
</dbReference>
<proteinExistence type="inferred from homology"/>
<reference evidence="8 9" key="1">
    <citation type="submission" date="2019-03" db="EMBL/GenBank/DDBJ databases">
        <title>Roseomonas sp. a novel Roseomonas species isolated from Sea whip Gorgonian.</title>
        <authorList>
            <person name="Li F."/>
            <person name="Pan X."/>
            <person name="Huang S."/>
            <person name="Li Z."/>
            <person name="Meng B."/>
        </authorList>
    </citation>
    <scope>NUCLEOTIDE SEQUENCE [LARGE SCALE GENOMIC DNA]</scope>
    <source>
        <strain evidence="8 9">M0104</strain>
    </source>
</reference>
<name>A0A845B8K0_9PROT</name>
<dbReference type="SUPFAM" id="SSF53335">
    <property type="entry name" value="S-adenosyl-L-methionine-dependent methyltransferases"/>
    <property type="match status" value="1"/>
</dbReference>
<keyword evidence="9" id="KW-1185">Reference proteome</keyword>
<comment type="function">
    <text evidence="5">Methylates the class 1 translation termination release factors RF1/PrfA and RF2/PrfB on the glutamine residue of the universally conserved GGQ motif.</text>
</comment>
<feature type="domain" description="Release factor glutamine methyltransferase N-terminal" evidence="7">
    <location>
        <begin position="23"/>
        <end position="89"/>
    </location>
</feature>
<dbReference type="HAMAP" id="MF_02126">
    <property type="entry name" value="RF_methyltr_PrmC"/>
    <property type="match status" value="1"/>
</dbReference>
<dbReference type="Gene3D" id="3.40.50.150">
    <property type="entry name" value="Vaccinia Virus protein VP39"/>
    <property type="match status" value="1"/>
</dbReference>
<dbReference type="NCBIfam" id="TIGR00536">
    <property type="entry name" value="hemK_fam"/>
    <property type="match status" value="1"/>
</dbReference>
<dbReference type="GO" id="GO:0102559">
    <property type="term" value="F:peptide chain release factor N(5)-glutamine methyltransferase activity"/>
    <property type="evidence" value="ECO:0007669"/>
    <property type="project" value="UniProtKB-EC"/>
</dbReference>
<dbReference type="NCBIfam" id="TIGR03534">
    <property type="entry name" value="RF_mod_PrmC"/>
    <property type="match status" value="1"/>
</dbReference>
<evidence type="ECO:0000256" key="2">
    <source>
        <dbReference type="ARBA" id="ARBA00022679"/>
    </source>
</evidence>
<dbReference type="Proteomes" id="UP000460715">
    <property type="component" value="Unassembled WGS sequence"/>
</dbReference>
<feature type="binding site" evidence="5">
    <location>
        <begin position="199"/>
        <end position="202"/>
    </location>
    <ligand>
        <name>substrate</name>
    </ligand>
</feature>
<evidence type="ECO:0000313" key="9">
    <source>
        <dbReference type="Proteomes" id="UP000460715"/>
    </source>
</evidence>
<evidence type="ECO:0000259" key="6">
    <source>
        <dbReference type="Pfam" id="PF05175"/>
    </source>
</evidence>
<evidence type="ECO:0000256" key="4">
    <source>
        <dbReference type="ARBA" id="ARBA00048391"/>
    </source>
</evidence>
<sequence length="293" mass="30507">MSESPPGGACPDPAGTVGAFLCRAGQHLRAAAIENPRLEARLLLAEAMGVEQGALLGSPRRPVPPEPAARFAAMLRRRLAHEPMAFILGHQGFWTLDLEVSPDTLIPRADSETVVEAALASLPVPAARVLDLGTGTGCLLLAVLSERPDAFGVGVDLSPAAAALAGRNARRNGLGGRAAFLAGDWAGALAGRFDLVLSNPPYILRESVPGLMPEVALHEPHRALDGGEDGLEAYRRIVAALPDLLTPHGCAVLELGQGQREAVSLLAGSAQLAIRGCRADLNGIERALILGRQ</sequence>
<evidence type="ECO:0000313" key="8">
    <source>
        <dbReference type="EMBL" id="MXP61732.1"/>
    </source>
</evidence>